<dbReference type="OrthoDB" id="5958717at2759"/>
<dbReference type="PANTHER" id="PTHR19969">
    <property type="entry name" value="SH2-SH3 ADAPTOR PROTEIN-RELATED"/>
    <property type="match status" value="1"/>
</dbReference>
<dbReference type="GO" id="GO:0030971">
    <property type="term" value="F:receptor tyrosine kinase binding"/>
    <property type="evidence" value="ECO:0000318"/>
    <property type="project" value="GO_Central"/>
</dbReference>
<dbReference type="Gene3D" id="3.30.505.10">
    <property type="entry name" value="SH2 domain"/>
    <property type="match status" value="1"/>
</dbReference>
<feature type="compositionally biased region" description="Polar residues" evidence="3">
    <location>
        <begin position="152"/>
        <end position="183"/>
    </location>
</feature>
<dbReference type="CDD" id="cd00173">
    <property type="entry name" value="SH2"/>
    <property type="match status" value="1"/>
</dbReference>
<sequence length="292" mass="32361">MGVVCSRDYKRVVGSKIESQSRSSSSNASSTQTTATMKTLQSASVWNPFQISRKEAEDLLLNSDPGSFVFSHDLASELFISLSSVGKYVCHHAIMSRDHGYYIGAMRFESVGDVIAYYKEHPLGEVTLTEEFRQPLPLASTTIQTKPHPDFSISSPASRSNTSETNSASEDNGRKPNTITMATGNGIHRPSPIEEENSSESETEELLREDKMNSDKDMLLAPDKSKSQTLPLSRKVLLRSEAIDRQEIDTSGVDQEIPSCITPLLPRKHREPEEFTTYTMDTELHSVLPSNA</sequence>
<dbReference type="OMA" id="VWNPFQI"/>
<feature type="compositionally biased region" description="Basic and acidic residues" evidence="3">
    <location>
        <begin position="205"/>
        <end position="215"/>
    </location>
</feature>
<dbReference type="SMART" id="SM00252">
    <property type="entry name" value="SH2"/>
    <property type="match status" value="1"/>
</dbReference>
<proteinExistence type="predicted"/>
<dbReference type="InterPro" id="IPR000980">
    <property type="entry name" value="SH2"/>
</dbReference>
<dbReference type="GO" id="GO:0005737">
    <property type="term" value="C:cytoplasm"/>
    <property type="evidence" value="ECO:0000318"/>
    <property type="project" value="GO_Central"/>
</dbReference>
<dbReference type="EMBL" id="DS469577">
    <property type="protein sequence ID" value="EDO41425.1"/>
    <property type="molecule type" value="Genomic_DNA"/>
</dbReference>
<reference evidence="5 6" key="1">
    <citation type="journal article" date="2007" name="Science">
        <title>Sea anemone genome reveals ancestral eumetazoan gene repertoire and genomic organization.</title>
        <authorList>
            <person name="Putnam N.H."/>
            <person name="Srivastava M."/>
            <person name="Hellsten U."/>
            <person name="Dirks B."/>
            <person name="Chapman J."/>
            <person name="Salamov A."/>
            <person name="Terry A."/>
            <person name="Shapiro H."/>
            <person name="Lindquist E."/>
            <person name="Kapitonov V.V."/>
            <person name="Jurka J."/>
            <person name="Genikhovich G."/>
            <person name="Grigoriev I.V."/>
            <person name="Lucas S.M."/>
            <person name="Steele R.E."/>
            <person name="Finnerty J.R."/>
            <person name="Technau U."/>
            <person name="Martindale M.Q."/>
            <person name="Rokhsar D.S."/>
        </authorList>
    </citation>
    <scope>NUCLEOTIDE SEQUENCE [LARGE SCALE GENOMIC DNA]</scope>
    <source>
        <strain evidence="6">CH2 X CH6</strain>
    </source>
</reference>
<name>A7S466_NEMVE</name>
<dbReference type="Pfam" id="PF00017">
    <property type="entry name" value="SH2"/>
    <property type="match status" value="1"/>
</dbReference>
<evidence type="ECO:0000256" key="1">
    <source>
        <dbReference type="ARBA" id="ARBA00022999"/>
    </source>
</evidence>
<keyword evidence="1 2" id="KW-0727">SH2 domain</keyword>
<protein>
    <recommendedName>
        <fullName evidence="4">SH2 domain-containing protein</fullName>
    </recommendedName>
</protein>
<accession>A7S466</accession>
<dbReference type="SUPFAM" id="SSF55550">
    <property type="entry name" value="SH2 domain"/>
    <property type="match status" value="1"/>
</dbReference>
<dbReference type="GO" id="GO:0007167">
    <property type="term" value="P:enzyme-linked receptor protein signaling pathway"/>
    <property type="evidence" value="ECO:0000318"/>
    <property type="project" value="GO_Central"/>
</dbReference>
<feature type="compositionally biased region" description="Acidic residues" evidence="3">
    <location>
        <begin position="193"/>
        <end position="204"/>
    </location>
</feature>
<dbReference type="KEGG" id="nve:5513204"/>
<organism evidence="5 6">
    <name type="scientific">Nematostella vectensis</name>
    <name type="common">Starlet sea anemone</name>
    <dbReference type="NCBI Taxonomy" id="45351"/>
    <lineage>
        <taxon>Eukaryota</taxon>
        <taxon>Metazoa</taxon>
        <taxon>Cnidaria</taxon>
        <taxon>Anthozoa</taxon>
        <taxon>Hexacorallia</taxon>
        <taxon>Actiniaria</taxon>
        <taxon>Edwardsiidae</taxon>
        <taxon>Nematostella</taxon>
    </lineage>
</organism>
<dbReference type="InterPro" id="IPR036860">
    <property type="entry name" value="SH2_dom_sf"/>
</dbReference>
<gene>
    <name evidence="5" type="ORF">NEMVEDRAFT_v1g242732</name>
</gene>
<dbReference type="HOGENOM" id="CLU_954109_0_0_1"/>
<keyword evidence="6" id="KW-1185">Reference proteome</keyword>
<dbReference type="InParanoid" id="A7S466"/>
<dbReference type="GO" id="GO:0035591">
    <property type="term" value="F:signaling adaptor activity"/>
    <property type="evidence" value="ECO:0000318"/>
    <property type="project" value="GO_Central"/>
</dbReference>
<evidence type="ECO:0000313" key="5">
    <source>
        <dbReference type="EMBL" id="EDO41425.1"/>
    </source>
</evidence>
<feature type="region of interest" description="Disordered" evidence="3">
    <location>
        <begin position="139"/>
        <end position="215"/>
    </location>
</feature>
<dbReference type="PROSITE" id="PS50001">
    <property type="entry name" value="SH2"/>
    <property type="match status" value="1"/>
</dbReference>
<dbReference type="Proteomes" id="UP000001593">
    <property type="component" value="Unassembled WGS sequence"/>
</dbReference>
<dbReference type="GO" id="GO:0016477">
    <property type="term" value="P:cell migration"/>
    <property type="evidence" value="ECO:0000318"/>
    <property type="project" value="GO_Central"/>
</dbReference>
<feature type="domain" description="SH2" evidence="4">
    <location>
        <begin position="46"/>
        <end position="136"/>
    </location>
</feature>
<evidence type="ECO:0000256" key="2">
    <source>
        <dbReference type="PROSITE-ProRule" id="PRU00191"/>
    </source>
</evidence>
<evidence type="ECO:0000259" key="4">
    <source>
        <dbReference type="PROSITE" id="PS50001"/>
    </source>
</evidence>
<dbReference type="PANTHER" id="PTHR19969:SF5">
    <property type="entry name" value="CRK-LIKE PROTEIN"/>
    <property type="match status" value="1"/>
</dbReference>
<evidence type="ECO:0000313" key="6">
    <source>
        <dbReference type="Proteomes" id="UP000001593"/>
    </source>
</evidence>
<evidence type="ECO:0000256" key="3">
    <source>
        <dbReference type="SAM" id="MobiDB-lite"/>
    </source>
</evidence>
<dbReference type="InterPro" id="IPR051184">
    <property type="entry name" value="Tyrosine-phos_adapter"/>
</dbReference>
<dbReference type="AlphaFoldDB" id="A7S466"/>